<dbReference type="InterPro" id="IPR001279">
    <property type="entry name" value="Metallo-B-lactamas"/>
</dbReference>
<accession>A0ABS5FBZ8</accession>
<sequence>MIFRQLFDSVSGTYSYLLASRAGGEALILDPVLEKADRYCKLLQELDLRLVKAVDTHLHADHVTGLGELRDRTQCITIMGEQSKADVVSMRVSDGDKVMIEGLCLEAMYTPGHTDDSYSYLMGDRVFTGDTLLIRGTGRTDFQNGSARAQYDSIFNRLLKLPEETMVFPAHDYKGDTVSTIGEEKRYNPRLQVKSIDDYVELMNNLNLPNPKLMDVVVPANMHVGLHQDELAREGLSVSARDAITSLGRPDILLVDLRESGERAKHGMLPGALHAPYPAIGESLLPGGMLREVAAATGRRVVFFCAFGERSAMAVAAAKKAGLPNTAHIEGGIDAWKKAGGPVVHG</sequence>
<gene>
    <name evidence="3" type="ORF">JQ615_02825</name>
</gene>
<comment type="caution">
    <text evidence="3">The sequence shown here is derived from an EMBL/GenBank/DDBJ whole genome shotgun (WGS) entry which is preliminary data.</text>
</comment>
<dbReference type="Pfam" id="PF00581">
    <property type="entry name" value="Rhodanese"/>
    <property type="match status" value="1"/>
</dbReference>
<dbReference type="SUPFAM" id="SSF52821">
    <property type="entry name" value="Rhodanese/Cell cycle control phosphatase"/>
    <property type="match status" value="1"/>
</dbReference>
<protein>
    <submittedName>
        <fullName evidence="3">MBL fold metallo-hydrolase</fullName>
    </submittedName>
</protein>
<dbReference type="SUPFAM" id="SSF56281">
    <property type="entry name" value="Metallo-hydrolase/oxidoreductase"/>
    <property type="match status" value="1"/>
</dbReference>
<dbReference type="Pfam" id="PF00753">
    <property type="entry name" value="Lactamase_B"/>
    <property type="match status" value="2"/>
</dbReference>
<dbReference type="RefSeq" id="WP_212394149.1">
    <property type="nucleotide sequence ID" value="NZ_JAFCJH010000002.1"/>
</dbReference>
<dbReference type="InterPro" id="IPR051682">
    <property type="entry name" value="Mito_Persulfide_Diox"/>
</dbReference>
<dbReference type="Gene3D" id="3.40.250.10">
    <property type="entry name" value="Rhodanese-like domain"/>
    <property type="match status" value="1"/>
</dbReference>
<dbReference type="Proteomes" id="UP001315278">
    <property type="component" value="Unassembled WGS sequence"/>
</dbReference>
<dbReference type="SMART" id="SM00849">
    <property type="entry name" value="Lactamase_B"/>
    <property type="match status" value="1"/>
</dbReference>
<dbReference type="InterPro" id="IPR036873">
    <property type="entry name" value="Rhodanese-like_dom_sf"/>
</dbReference>
<dbReference type="Gene3D" id="3.60.15.10">
    <property type="entry name" value="Ribonuclease Z/Hydroxyacylglutathione hydrolase-like"/>
    <property type="match status" value="1"/>
</dbReference>
<organism evidence="3 4">
    <name type="scientific">Bradyrhizobium jicamae</name>
    <dbReference type="NCBI Taxonomy" id="280332"/>
    <lineage>
        <taxon>Bacteria</taxon>
        <taxon>Pseudomonadati</taxon>
        <taxon>Pseudomonadota</taxon>
        <taxon>Alphaproteobacteria</taxon>
        <taxon>Hyphomicrobiales</taxon>
        <taxon>Nitrobacteraceae</taxon>
        <taxon>Bradyrhizobium</taxon>
    </lineage>
</organism>
<dbReference type="SMART" id="SM00450">
    <property type="entry name" value="RHOD"/>
    <property type="match status" value="1"/>
</dbReference>
<keyword evidence="1" id="KW-0479">Metal-binding</keyword>
<reference evidence="4" key="1">
    <citation type="journal article" date="2021" name="ISME J.">
        <title>Evolutionary origin and ecological implication of a unique nif island in free-living Bradyrhizobium lineages.</title>
        <authorList>
            <person name="Tao J."/>
        </authorList>
    </citation>
    <scope>NUCLEOTIDE SEQUENCE [LARGE SCALE GENOMIC DNA]</scope>
    <source>
        <strain evidence="4">SZCCT0434</strain>
    </source>
</reference>
<dbReference type="EMBL" id="JAFCJH010000002">
    <property type="protein sequence ID" value="MBR0794316.1"/>
    <property type="molecule type" value="Genomic_DNA"/>
</dbReference>
<name>A0ABS5FBZ8_9BRAD</name>
<evidence type="ECO:0000256" key="1">
    <source>
        <dbReference type="ARBA" id="ARBA00022723"/>
    </source>
</evidence>
<dbReference type="InterPro" id="IPR001763">
    <property type="entry name" value="Rhodanese-like_dom"/>
</dbReference>
<evidence type="ECO:0000313" key="3">
    <source>
        <dbReference type="EMBL" id="MBR0794316.1"/>
    </source>
</evidence>
<feature type="domain" description="Rhodanese" evidence="2">
    <location>
        <begin position="248"/>
        <end position="345"/>
    </location>
</feature>
<proteinExistence type="predicted"/>
<dbReference type="PANTHER" id="PTHR43084:SF1">
    <property type="entry name" value="PERSULFIDE DIOXYGENASE ETHE1, MITOCHONDRIAL"/>
    <property type="match status" value="1"/>
</dbReference>
<dbReference type="CDD" id="cd07724">
    <property type="entry name" value="POD-like_MBL-fold"/>
    <property type="match status" value="1"/>
</dbReference>
<dbReference type="PANTHER" id="PTHR43084">
    <property type="entry name" value="PERSULFIDE DIOXYGENASE ETHE1"/>
    <property type="match status" value="1"/>
</dbReference>
<dbReference type="InterPro" id="IPR036866">
    <property type="entry name" value="RibonucZ/Hydroxyglut_hydro"/>
</dbReference>
<dbReference type="InterPro" id="IPR044528">
    <property type="entry name" value="POD-like_MBL-fold"/>
</dbReference>
<evidence type="ECO:0000259" key="2">
    <source>
        <dbReference type="PROSITE" id="PS50206"/>
    </source>
</evidence>
<dbReference type="PROSITE" id="PS50206">
    <property type="entry name" value="RHODANESE_3"/>
    <property type="match status" value="1"/>
</dbReference>
<evidence type="ECO:0000313" key="4">
    <source>
        <dbReference type="Proteomes" id="UP001315278"/>
    </source>
</evidence>
<keyword evidence="4" id="KW-1185">Reference proteome</keyword>